<dbReference type="Gene3D" id="3.90.25.10">
    <property type="entry name" value="UDP-galactose 4-epimerase, domain 1"/>
    <property type="match status" value="1"/>
</dbReference>
<dbReference type="CDD" id="cd05269">
    <property type="entry name" value="TMR_SDR_a"/>
    <property type="match status" value="1"/>
</dbReference>
<evidence type="ECO:0000313" key="3">
    <source>
        <dbReference type="Proteomes" id="UP000274271"/>
    </source>
</evidence>
<dbReference type="AlphaFoldDB" id="A0A3P1CC33"/>
<keyword evidence="3" id="KW-1185">Reference proteome</keyword>
<gene>
    <name evidence="2" type="ORF">EHT87_27505</name>
</gene>
<evidence type="ECO:0000313" key="2">
    <source>
        <dbReference type="EMBL" id="RRB10893.1"/>
    </source>
</evidence>
<accession>A0A3P1CC33</accession>
<reference evidence="2 3" key="1">
    <citation type="submission" date="2018-11" db="EMBL/GenBank/DDBJ databases">
        <authorList>
            <person name="Zhou Z."/>
            <person name="Wang G."/>
        </authorList>
    </citation>
    <scope>NUCLEOTIDE SEQUENCE [LARGE SCALE GENOMIC DNA]</scope>
    <source>
        <strain evidence="2 3">KCTC42998</strain>
    </source>
</reference>
<dbReference type="Proteomes" id="UP000274271">
    <property type="component" value="Unassembled WGS sequence"/>
</dbReference>
<dbReference type="PANTHER" id="PTHR47129:SF1">
    <property type="entry name" value="NMRA-LIKE DOMAIN-CONTAINING PROTEIN"/>
    <property type="match status" value="1"/>
</dbReference>
<dbReference type="Gene3D" id="3.40.50.720">
    <property type="entry name" value="NAD(P)-binding Rossmann-like Domain"/>
    <property type="match status" value="1"/>
</dbReference>
<dbReference type="Pfam" id="PF05368">
    <property type="entry name" value="NmrA"/>
    <property type="match status" value="1"/>
</dbReference>
<dbReference type="OrthoDB" id="9780595at2"/>
<dbReference type="SUPFAM" id="SSF51735">
    <property type="entry name" value="NAD(P)-binding Rossmann-fold domains"/>
    <property type="match status" value="1"/>
</dbReference>
<evidence type="ECO:0000259" key="1">
    <source>
        <dbReference type="Pfam" id="PF05368"/>
    </source>
</evidence>
<dbReference type="RefSeq" id="WP_124909985.1">
    <property type="nucleotide sequence ID" value="NZ_RQJP01000006.1"/>
</dbReference>
<dbReference type="EMBL" id="RQJP01000006">
    <property type="protein sequence ID" value="RRB10893.1"/>
    <property type="molecule type" value="Genomic_DNA"/>
</dbReference>
<name>A0A3P1CC33_9BACT</name>
<dbReference type="InterPro" id="IPR052718">
    <property type="entry name" value="NmrA-type_oxidoreductase"/>
</dbReference>
<proteinExistence type="predicted"/>
<protein>
    <submittedName>
        <fullName evidence="2">SDR family oxidoreductase</fullName>
    </submittedName>
</protein>
<dbReference type="InterPro" id="IPR008030">
    <property type="entry name" value="NmrA-like"/>
</dbReference>
<dbReference type="PANTHER" id="PTHR47129">
    <property type="entry name" value="QUINONE OXIDOREDUCTASE 2"/>
    <property type="match status" value="1"/>
</dbReference>
<comment type="caution">
    <text evidence="2">The sequence shown here is derived from an EMBL/GenBank/DDBJ whole genome shotgun (WGS) entry which is preliminary data.</text>
</comment>
<organism evidence="2 3">
    <name type="scientific">Larkinella knui</name>
    <dbReference type="NCBI Taxonomy" id="2025310"/>
    <lineage>
        <taxon>Bacteria</taxon>
        <taxon>Pseudomonadati</taxon>
        <taxon>Bacteroidota</taxon>
        <taxon>Cytophagia</taxon>
        <taxon>Cytophagales</taxon>
        <taxon>Spirosomataceae</taxon>
        <taxon>Larkinella</taxon>
    </lineage>
</organism>
<dbReference type="InterPro" id="IPR036291">
    <property type="entry name" value="NAD(P)-bd_dom_sf"/>
</dbReference>
<sequence>MIAITGASGHLGKTTLDYLLTKTSPGSLIAIVRDPAKVADLTAKGVQVRTGDYNNPASLAASLAGVDQLLLISSSAVGEERVRQHTAAVQAAKEAGVKHIFYTSATNPSPDARFTPGIDHYLTEKALKESGLTYTIFRNNIYLDVLPMVIGNAAQSGKLYFPAGDGKVSFALRADMAEALANALTTEGHANKIYDIGSPVAWSFSDIADALTQNGTPVEYVDIPTSAYEAELMKHLPAPVVKVYSGMAEAMKHNDFNQPDTALQTLLGRPPVSLTAFLKNRD</sequence>
<feature type="domain" description="NmrA-like" evidence="1">
    <location>
        <begin position="2"/>
        <end position="252"/>
    </location>
</feature>